<dbReference type="GO" id="GO:0003723">
    <property type="term" value="F:RNA binding"/>
    <property type="evidence" value="ECO:0007669"/>
    <property type="project" value="UniProtKB-UniRule"/>
</dbReference>
<sequence>MAKKKSSHILTVFNQLLSDIFERNGNKPLNYKQVAAKLNLNDPESRDTIMELLKDESKKGLFREVDRGKFQLKEQKTLVTGIVSMTSDGSAFIIPEDEFEEDIYVAPRKLRTALNGDRVKIYVFAKSKGKRKEGEVIEIIQRAKMDFTGILKVSERFAFFIPDDRKMLHDIFIPLEELNGAKHGEKAIARITDWPEGAKNPIGSITRVLGIQGENNTEMNAILAEYGFPLQFPDEVENEANSIPENISDEEIAKRRDFREVLTFTIDPADAKDFDDAISFRRLENGNYEVGVHIADVTHYVKPDTALDKEAFDRGTSVYLVDRVIPMLPERLSNGVCSLRPKEDKLCFAAVFELDKDANVINQWFGKTVIHSDRRFSYEEAQEVIEGNSEDLKEEIHILNTLAYKLRDRKFKHGAISFESTEVKFKLDEQSRPIGVYVKERKDAHKLIEDFMLLANRKVAEFIAKKGRGKKRLTFVYRAHDAPNEQTLASFAQFAARFGYKINTKSDKEIARSLNTLMEDVEGKKEQNVLTQLAIRSMAKAIYTTKKSSHYGLAFDFYTHFTSPIRRYPDMMVHRLLEHYLNEGQSVNEEAYEKMCLHASQMEKKAADAERASVKYKQAEYLENNIGKEYTGIISGVTEWGMYVEIVENKCEGMIRLRDITDDFYVLDEKNYCIIGQRKKKKYQLGDEVTIMVKKVDLSKRQIDFTLVHRKAGEE</sequence>
<dbReference type="SUPFAM" id="SSF50249">
    <property type="entry name" value="Nucleic acid-binding proteins"/>
    <property type="match status" value="4"/>
</dbReference>
<dbReference type="RefSeq" id="WP_128771391.1">
    <property type="nucleotide sequence ID" value="NZ_RXOC01000021.1"/>
</dbReference>
<protein>
    <recommendedName>
        <fullName evidence="8">Ribonuclease R</fullName>
        <shortName evidence="8">RNase R</shortName>
        <ecNumber evidence="8">3.1.13.1</ecNumber>
    </recommendedName>
</protein>
<name>A0A4Q0M2F3_9SPHI</name>
<dbReference type="InterPro" id="IPR012340">
    <property type="entry name" value="NA-bd_OB-fold"/>
</dbReference>
<comment type="similarity">
    <text evidence="8">Belongs to the RNR ribonuclease family. RNase R subfamily.</text>
</comment>
<dbReference type="NCBIfam" id="TIGR00358">
    <property type="entry name" value="3_prime_RNase"/>
    <property type="match status" value="1"/>
</dbReference>
<dbReference type="Gene3D" id="2.40.50.140">
    <property type="entry name" value="Nucleic acid-binding proteins"/>
    <property type="match status" value="3"/>
</dbReference>
<dbReference type="InterPro" id="IPR022966">
    <property type="entry name" value="RNase_II/R_CS"/>
</dbReference>
<evidence type="ECO:0000256" key="3">
    <source>
        <dbReference type="ARBA" id="ARBA00022490"/>
    </source>
</evidence>
<gene>
    <name evidence="8 10" type="primary">rnr</name>
    <name evidence="10" type="ORF">EKH83_20775</name>
</gene>
<evidence type="ECO:0000313" key="10">
    <source>
        <dbReference type="EMBL" id="RXF67040.1"/>
    </source>
</evidence>
<reference evidence="10 11" key="1">
    <citation type="submission" date="2018-12" db="EMBL/GenBank/DDBJ databases">
        <title>The Draft Genome Sequence of the Soil Bacterium Pedobacter tournemirensis R1.</title>
        <authorList>
            <person name="He J."/>
        </authorList>
    </citation>
    <scope>NUCLEOTIDE SEQUENCE [LARGE SCALE GENOMIC DNA]</scope>
    <source>
        <strain evidence="10 11">R1</strain>
    </source>
</reference>
<keyword evidence="5 8" id="KW-0378">Hydrolase</keyword>
<dbReference type="EMBL" id="RXOC01000021">
    <property type="protein sequence ID" value="RXF67040.1"/>
    <property type="molecule type" value="Genomic_DNA"/>
</dbReference>
<comment type="subcellular location">
    <subcellularLocation>
        <location evidence="2 8">Cytoplasm</location>
    </subcellularLocation>
</comment>
<keyword evidence="3 8" id="KW-0963">Cytoplasm</keyword>
<evidence type="ECO:0000256" key="5">
    <source>
        <dbReference type="ARBA" id="ARBA00022801"/>
    </source>
</evidence>
<dbReference type="InterPro" id="IPR003029">
    <property type="entry name" value="S1_domain"/>
</dbReference>
<dbReference type="Pfam" id="PF17876">
    <property type="entry name" value="CSD2"/>
    <property type="match status" value="1"/>
</dbReference>
<dbReference type="PROSITE" id="PS01175">
    <property type="entry name" value="RIBONUCLEASE_II"/>
    <property type="match status" value="1"/>
</dbReference>
<evidence type="ECO:0000256" key="7">
    <source>
        <dbReference type="ARBA" id="ARBA00022884"/>
    </source>
</evidence>
<dbReference type="SMART" id="SM00316">
    <property type="entry name" value="S1"/>
    <property type="match status" value="1"/>
</dbReference>
<dbReference type="CDD" id="cd04471">
    <property type="entry name" value="S1_RNase_R"/>
    <property type="match status" value="1"/>
</dbReference>
<evidence type="ECO:0000259" key="9">
    <source>
        <dbReference type="PROSITE" id="PS50126"/>
    </source>
</evidence>
<feature type="domain" description="S1 motif" evidence="9">
    <location>
        <begin position="627"/>
        <end position="708"/>
    </location>
</feature>
<dbReference type="Proteomes" id="UP000290848">
    <property type="component" value="Unassembled WGS sequence"/>
</dbReference>
<evidence type="ECO:0000256" key="2">
    <source>
        <dbReference type="ARBA" id="ARBA00004496"/>
    </source>
</evidence>
<dbReference type="GO" id="GO:0006402">
    <property type="term" value="P:mRNA catabolic process"/>
    <property type="evidence" value="ECO:0007669"/>
    <property type="project" value="TreeGrafter"/>
</dbReference>
<dbReference type="Pfam" id="PF00575">
    <property type="entry name" value="S1"/>
    <property type="match status" value="1"/>
</dbReference>
<dbReference type="InterPro" id="IPR001900">
    <property type="entry name" value="RNase_II/R"/>
</dbReference>
<dbReference type="SMART" id="SM00357">
    <property type="entry name" value="CSP"/>
    <property type="match status" value="2"/>
</dbReference>
<dbReference type="EC" id="3.1.13.1" evidence="8"/>
<comment type="catalytic activity">
    <reaction evidence="1 8">
        <text>Exonucleolytic cleavage in the 3'- to 5'-direction to yield nucleoside 5'-phosphates.</text>
        <dbReference type="EC" id="3.1.13.1"/>
    </reaction>
</comment>
<organism evidence="10 11">
    <name type="scientific">Arcticibacter tournemirensis</name>
    <dbReference type="NCBI Taxonomy" id="699437"/>
    <lineage>
        <taxon>Bacteria</taxon>
        <taxon>Pseudomonadati</taxon>
        <taxon>Bacteroidota</taxon>
        <taxon>Sphingobacteriia</taxon>
        <taxon>Sphingobacteriales</taxon>
        <taxon>Sphingobacteriaceae</taxon>
        <taxon>Arcticibacter</taxon>
    </lineage>
</organism>
<evidence type="ECO:0000313" key="11">
    <source>
        <dbReference type="Proteomes" id="UP000290848"/>
    </source>
</evidence>
<evidence type="ECO:0000256" key="1">
    <source>
        <dbReference type="ARBA" id="ARBA00001849"/>
    </source>
</evidence>
<evidence type="ECO:0000256" key="8">
    <source>
        <dbReference type="HAMAP-Rule" id="MF_01895"/>
    </source>
</evidence>
<keyword evidence="7 8" id="KW-0694">RNA-binding</keyword>
<comment type="caution">
    <text evidence="10">The sequence shown here is derived from an EMBL/GenBank/DDBJ whole genome shotgun (WGS) entry which is preliminary data.</text>
</comment>
<dbReference type="AlphaFoldDB" id="A0A4Q0M2F3"/>
<dbReference type="InterPro" id="IPR050180">
    <property type="entry name" value="RNR_Ribonuclease"/>
</dbReference>
<dbReference type="NCBIfam" id="TIGR02063">
    <property type="entry name" value="RNase_R"/>
    <property type="match status" value="1"/>
</dbReference>
<dbReference type="PANTHER" id="PTHR23355">
    <property type="entry name" value="RIBONUCLEASE"/>
    <property type="match status" value="1"/>
</dbReference>
<evidence type="ECO:0000256" key="6">
    <source>
        <dbReference type="ARBA" id="ARBA00022839"/>
    </source>
</evidence>
<dbReference type="Pfam" id="PF08206">
    <property type="entry name" value="OB_RNB"/>
    <property type="match status" value="1"/>
</dbReference>
<proteinExistence type="inferred from homology"/>
<dbReference type="HAMAP" id="MF_01895">
    <property type="entry name" value="RNase_R"/>
    <property type="match status" value="1"/>
</dbReference>
<dbReference type="SMART" id="SM00955">
    <property type="entry name" value="RNB"/>
    <property type="match status" value="1"/>
</dbReference>
<dbReference type="GO" id="GO:0008859">
    <property type="term" value="F:exoribonuclease II activity"/>
    <property type="evidence" value="ECO:0007669"/>
    <property type="project" value="UniProtKB-UniRule"/>
</dbReference>
<dbReference type="PANTHER" id="PTHR23355:SF9">
    <property type="entry name" value="DIS3-LIKE EXONUCLEASE 2"/>
    <property type="match status" value="1"/>
</dbReference>
<evidence type="ECO:0000256" key="4">
    <source>
        <dbReference type="ARBA" id="ARBA00022722"/>
    </source>
</evidence>
<keyword evidence="4 8" id="KW-0540">Nuclease</keyword>
<comment type="function">
    <text evidence="8">3'-5' exoribonuclease that releases 5'-nucleoside monophosphates and is involved in maturation of structured RNAs.</text>
</comment>
<dbReference type="PROSITE" id="PS50126">
    <property type="entry name" value="S1"/>
    <property type="match status" value="1"/>
</dbReference>
<dbReference type="InterPro" id="IPR013223">
    <property type="entry name" value="RNase_B_OB_dom"/>
</dbReference>
<dbReference type="InterPro" id="IPR004476">
    <property type="entry name" value="RNase_II/RNase_R"/>
</dbReference>
<accession>A0A4Q0M2F3</accession>
<dbReference type="InterPro" id="IPR011129">
    <property type="entry name" value="CSD"/>
</dbReference>
<dbReference type="InterPro" id="IPR011805">
    <property type="entry name" value="RNase_R"/>
</dbReference>
<dbReference type="Pfam" id="PF00773">
    <property type="entry name" value="RNB"/>
    <property type="match status" value="1"/>
</dbReference>
<dbReference type="InterPro" id="IPR040476">
    <property type="entry name" value="CSD2"/>
</dbReference>
<keyword evidence="6 8" id="KW-0269">Exonuclease</keyword>
<dbReference type="GO" id="GO:0005829">
    <property type="term" value="C:cytosol"/>
    <property type="evidence" value="ECO:0007669"/>
    <property type="project" value="UniProtKB-ARBA"/>
</dbReference>